<name>A0A0D9XY78_9ORYZ</name>
<accession>A0A0D9XY78</accession>
<feature type="compositionally biased region" description="Basic and acidic residues" evidence="1">
    <location>
        <begin position="1"/>
        <end position="23"/>
    </location>
</feature>
<reference evidence="2" key="3">
    <citation type="submission" date="2015-04" db="UniProtKB">
        <authorList>
            <consortium name="EnsemblPlants"/>
        </authorList>
    </citation>
    <scope>IDENTIFICATION</scope>
</reference>
<proteinExistence type="predicted"/>
<evidence type="ECO:0000313" key="3">
    <source>
        <dbReference type="Proteomes" id="UP000032180"/>
    </source>
</evidence>
<reference evidence="2 3" key="1">
    <citation type="submission" date="2012-08" db="EMBL/GenBank/DDBJ databases">
        <title>Oryza genome evolution.</title>
        <authorList>
            <person name="Wing R.A."/>
        </authorList>
    </citation>
    <scope>NUCLEOTIDE SEQUENCE</scope>
</reference>
<dbReference type="Gramene" id="LPERR12G06600.1">
    <property type="protein sequence ID" value="LPERR12G06600.1"/>
    <property type="gene ID" value="LPERR12G06600"/>
</dbReference>
<reference evidence="3" key="2">
    <citation type="submission" date="2013-12" db="EMBL/GenBank/DDBJ databases">
        <authorList>
            <person name="Yu Y."/>
            <person name="Lee S."/>
            <person name="de Baynast K."/>
            <person name="Wissotski M."/>
            <person name="Liu L."/>
            <person name="Talag J."/>
            <person name="Goicoechea J."/>
            <person name="Angelova A."/>
            <person name="Jetty R."/>
            <person name="Kudrna D."/>
            <person name="Golser W."/>
            <person name="Rivera L."/>
            <person name="Zhang J."/>
            <person name="Wing R."/>
        </authorList>
    </citation>
    <scope>NUCLEOTIDE SEQUENCE</scope>
</reference>
<sequence length="85" mass="9463">MEDQVCKLDEANARLEEEQRSQRGELNSQKKTVEGQVTDVERMVQLKLDEQVARYFSRIASSSGVLFSQASSDAANNQDNVNAGN</sequence>
<organism evidence="2 3">
    <name type="scientific">Leersia perrieri</name>
    <dbReference type="NCBI Taxonomy" id="77586"/>
    <lineage>
        <taxon>Eukaryota</taxon>
        <taxon>Viridiplantae</taxon>
        <taxon>Streptophyta</taxon>
        <taxon>Embryophyta</taxon>
        <taxon>Tracheophyta</taxon>
        <taxon>Spermatophyta</taxon>
        <taxon>Magnoliopsida</taxon>
        <taxon>Liliopsida</taxon>
        <taxon>Poales</taxon>
        <taxon>Poaceae</taxon>
        <taxon>BOP clade</taxon>
        <taxon>Oryzoideae</taxon>
        <taxon>Oryzeae</taxon>
        <taxon>Oryzinae</taxon>
        <taxon>Leersia</taxon>
    </lineage>
</organism>
<evidence type="ECO:0000313" key="2">
    <source>
        <dbReference type="EnsemblPlants" id="LPERR12G06600.1"/>
    </source>
</evidence>
<dbReference type="EnsemblPlants" id="LPERR12G06600.1">
    <property type="protein sequence ID" value="LPERR12G06600.1"/>
    <property type="gene ID" value="LPERR12G06600"/>
</dbReference>
<keyword evidence="3" id="KW-1185">Reference proteome</keyword>
<feature type="region of interest" description="Disordered" evidence="1">
    <location>
        <begin position="1"/>
        <end position="34"/>
    </location>
</feature>
<dbReference type="HOGENOM" id="CLU_2515905_0_0_1"/>
<dbReference type="Proteomes" id="UP000032180">
    <property type="component" value="Chromosome 12"/>
</dbReference>
<protein>
    <submittedName>
        <fullName evidence="2">Uncharacterized protein</fullName>
    </submittedName>
</protein>
<dbReference type="AlphaFoldDB" id="A0A0D9XY78"/>
<evidence type="ECO:0000256" key="1">
    <source>
        <dbReference type="SAM" id="MobiDB-lite"/>
    </source>
</evidence>